<dbReference type="Proteomes" id="UP000675379">
    <property type="component" value="Unassembled WGS sequence"/>
</dbReference>
<gene>
    <name evidence="3" type="ORF">KCG48_05410</name>
</gene>
<accession>A0A941CPD2</accession>
<dbReference type="SUPFAM" id="SSF54909">
    <property type="entry name" value="Dimeric alpha+beta barrel"/>
    <property type="match status" value="1"/>
</dbReference>
<dbReference type="Pfam" id="PF03795">
    <property type="entry name" value="YCII"/>
    <property type="match status" value="1"/>
</dbReference>
<dbReference type="EMBL" id="JAGSCS010000005">
    <property type="protein sequence ID" value="MBR0575777.1"/>
    <property type="molecule type" value="Genomic_DNA"/>
</dbReference>
<dbReference type="InterPro" id="IPR011008">
    <property type="entry name" value="Dimeric_a/b-barrel"/>
</dbReference>
<feature type="domain" description="YCII-related" evidence="2">
    <location>
        <begin position="1"/>
        <end position="104"/>
    </location>
</feature>
<comment type="caution">
    <text evidence="3">The sequence shown here is derived from an EMBL/GenBank/DDBJ whole genome shotgun (WGS) entry which is preliminary data.</text>
</comment>
<proteinExistence type="inferred from homology"/>
<evidence type="ECO:0000256" key="1">
    <source>
        <dbReference type="ARBA" id="ARBA00007689"/>
    </source>
</evidence>
<keyword evidence="4" id="KW-1185">Reference proteome</keyword>
<reference evidence="3" key="1">
    <citation type="submission" date="2021-04" db="EMBL/GenBank/DDBJ databases">
        <title>Proteiniclasticum sedimins sp. nov., an obligate anaerobic bacterium isolated from anaerobic sludge.</title>
        <authorList>
            <person name="Liu J."/>
        </authorList>
    </citation>
    <scope>NUCLEOTIDE SEQUENCE</scope>
    <source>
        <strain evidence="3">BAD-10</strain>
    </source>
</reference>
<name>A0A941CPD2_9CLOT</name>
<evidence type="ECO:0000313" key="4">
    <source>
        <dbReference type="Proteomes" id="UP000675379"/>
    </source>
</evidence>
<comment type="similarity">
    <text evidence="1">Belongs to the YciI family.</text>
</comment>
<evidence type="ECO:0000259" key="2">
    <source>
        <dbReference type="Pfam" id="PF03795"/>
    </source>
</evidence>
<dbReference type="Gene3D" id="3.30.70.1060">
    <property type="entry name" value="Dimeric alpha+beta barrel"/>
    <property type="match status" value="1"/>
</dbReference>
<evidence type="ECO:0000313" key="3">
    <source>
        <dbReference type="EMBL" id="MBR0575777.1"/>
    </source>
</evidence>
<protein>
    <recommendedName>
        <fullName evidence="2">YCII-related domain-containing protein</fullName>
    </recommendedName>
</protein>
<dbReference type="InterPro" id="IPR005545">
    <property type="entry name" value="YCII"/>
</dbReference>
<dbReference type="PANTHER" id="PTHR35174:SF4">
    <property type="entry name" value="BLL7163 PROTEIN"/>
    <property type="match status" value="1"/>
</dbReference>
<dbReference type="AlphaFoldDB" id="A0A941CPD2"/>
<sequence length="117" mass="13133">MKFMLLVKASTKSEEGHFPSQGLQDAMGRFNGELREAGVRIMAHGLYPSSRGLRIFFPGEGLPPRMEEGPFVPAREVVAGFILFEADNWEEAVAWAKRMPDPQGYGEGEIELRQLHE</sequence>
<dbReference type="PANTHER" id="PTHR35174">
    <property type="entry name" value="BLL7171 PROTEIN-RELATED"/>
    <property type="match status" value="1"/>
</dbReference>
<organism evidence="3 4">
    <name type="scientific">Proteiniclasticum sediminis</name>
    <dbReference type="NCBI Taxonomy" id="2804028"/>
    <lineage>
        <taxon>Bacteria</taxon>
        <taxon>Bacillati</taxon>
        <taxon>Bacillota</taxon>
        <taxon>Clostridia</taxon>
        <taxon>Eubacteriales</taxon>
        <taxon>Clostridiaceae</taxon>
        <taxon>Proteiniclasticum</taxon>
    </lineage>
</organism>
<dbReference type="RefSeq" id="WP_211800390.1">
    <property type="nucleotide sequence ID" value="NZ_JAGSCS010000005.1"/>
</dbReference>